<dbReference type="InterPro" id="IPR000477">
    <property type="entry name" value="RT_dom"/>
</dbReference>
<dbReference type="InterPro" id="IPR012337">
    <property type="entry name" value="RNaseH-like_sf"/>
</dbReference>
<gene>
    <name evidence="3" type="ORF">SLEP1_g10794</name>
</gene>
<feature type="region of interest" description="Disordered" evidence="1">
    <location>
        <begin position="195"/>
        <end position="214"/>
    </location>
</feature>
<feature type="compositionally biased region" description="Polar residues" evidence="1">
    <location>
        <begin position="400"/>
        <end position="425"/>
    </location>
</feature>
<dbReference type="CDD" id="cd09272">
    <property type="entry name" value="RNase_HI_RT_Ty1"/>
    <property type="match status" value="1"/>
</dbReference>
<organism evidence="3 4">
    <name type="scientific">Rubroshorea leprosula</name>
    <dbReference type="NCBI Taxonomy" id="152421"/>
    <lineage>
        <taxon>Eukaryota</taxon>
        <taxon>Viridiplantae</taxon>
        <taxon>Streptophyta</taxon>
        <taxon>Embryophyta</taxon>
        <taxon>Tracheophyta</taxon>
        <taxon>Spermatophyta</taxon>
        <taxon>Magnoliopsida</taxon>
        <taxon>eudicotyledons</taxon>
        <taxon>Gunneridae</taxon>
        <taxon>Pentapetalae</taxon>
        <taxon>rosids</taxon>
        <taxon>malvids</taxon>
        <taxon>Malvales</taxon>
        <taxon>Dipterocarpaceae</taxon>
        <taxon>Rubroshorea</taxon>
    </lineage>
</organism>
<dbReference type="Pfam" id="PF07727">
    <property type="entry name" value="RVT_2"/>
    <property type="match status" value="1"/>
</dbReference>
<feature type="compositionally biased region" description="Basic and acidic residues" evidence="1">
    <location>
        <begin position="385"/>
        <end position="399"/>
    </location>
</feature>
<dbReference type="SUPFAM" id="SSF51735">
    <property type="entry name" value="NAD(P)-binding Rossmann-fold domains"/>
    <property type="match status" value="1"/>
</dbReference>
<dbReference type="PANTHER" id="PTHR31635">
    <property type="entry name" value="REVERSE TRANSCRIPTASE DOMAIN-CONTAINING PROTEIN-RELATED"/>
    <property type="match status" value="1"/>
</dbReference>
<reference evidence="3 4" key="1">
    <citation type="journal article" date="2021" name="Commun. Biol.">
        <title>The genome of Shorea leprosula (Dipterocarpaceae) highlights the ecological relevance of drought in aseasonal tropical rainforests.</title>
        <authorList>
            <person name="Ng K.K.S."/>
            <person name="Kobayashi M.J."/>
            <person name="Fawcett J.A."/>
            <person name="Hatakeyama M."/>
            <person name="Paape T."/>
            <person name="Ng C.H."/>
            <person name="Ang C.C."/>
            <person name="Tnah L.H."/>
            <person name="Lee C.T."/>
            <person name="Nishiyama T."/>
            <person name="Sese J."/>
            <person name="O'Brien M.J."/>
            <person name="Copetti D."/>
            <person name="Mohd Noor M.I."/>
            <person name="Ong R.C."/>
            <person name="Putra M."/>
            <person name="Sireger I.Z."/>
            <person name="Indrioko S."/>
            <person name="Kosugi Y."/>
            <person name="Izuno A."/>
            <person name="Isagi Y."/>
            <person name="Lee S.L."/>
            <person name="Shimizu K.K."/>
        </authorList>
    </citation>
    <scope>NUCLEOTIDE SEQUENCE [LARGE SCALE GENOMIC DNA]</scope>
    <source>
        <strain evidence="3">214</strain>
    </source>
</reference>
<sequence>MLGLVESQDMYGFLNGETPMPKPCVTSTDDGVTKDQPNPDFAAWKRSDRLLRGWINGTLSEEVVGLAVGLETSAEIWNALEEAFAHSSQEQEFQLNQSMTTMRKGNDSIHEYIRKFKTTCDELAAIGKLVPNKNKVFCLLQGLGKEYENFVTTMLKPPLPSYHELVPLLKSHEARTQLHDSSAQEVPQMAFYSKQTNGGQNRRRGNGYNHFNSKGRGFIPGATSNFRKEANESFPSTGNWHSAPPSPNKNNSSSRVVGEIKNEVACQICGKRNHTALKCFNRFNHAYQGDHSPTALAALTITANDDDDSEWHPDNGASGHMTANPGKLGIHHQSACPKTPEQNGVAERKHRNIIEDHGINNKPPTELTQSHNVKSCTGQLNPSQDGHHDDDLPSIHVEMETNQNGAQNSSLPSNNSDDQFTSSNRPEVELSHTHNMNDGWKATMHEELHALKINDTWDLVPREAHMNVVGCKWVFKTKLKPNWNLDHLKARLVAKGFHQIEGLDFLETFSPDVKLASIRTIITTACMKGWTIRQLDVKNAFLHGYLSEPVYMEQPPGFIDSVNPSHVCRLKKALYGLKQAPRAWFDRCPITRRSTTGYCTFLGGNCISWCAKKQPTVSLSSAEAEYKSMASTTAKITWLTYLLRDIGIYIPNPPILHCDNISALHMTVNPVFHGRTKHVEMDYHFVREKVAFGNLVTRWIEAEEYGNEADRVTALPPFEAMLSNKRKIRRATEAAGLSYTFISANSFTVYFVNYLLHPEEKDHQVIIYGSGEAKAVLNYEEDVATYIVMAATDPRAANRLVIIRPPDNVGGQAAPRTPLAPPLSQLDLISSWEKKTGRNIQRVHVPEEEITKQTEKTTRGRERERRWDDRQARARQTIQSRGFFGHENQFSTRKEQGRREPWGYDRGGYAIHSPQRKGREGSRFEFVRFLEVRDEWELERRLNGIVIESMNLRVNRPRYNETQRVTIEESRKGGKLQQHKSYVEVAKDGKEEKEGAVENKRRSQIIRIDGQHKMIRTEGQHKLQAWKTKERSNNRAGLELKTLKEDEEWLQDCMVGTVHSIEVVPLLQERFYMEGYFTCKVRPMGGKLVLLEGGDKDELKDLFISRPVTITIRGAQYKIKVTEEESTEHLFRLKSNYAFSNHEDSEDSEAWSLGSNAQSEYGEEAYGIQGRSSHYVEEQDAMKAAYDNVAFARWREEENLMCLESQEAANGRDNKCQAQEEVRGSLERGEDDELTQRETDGPNEDRLAVRNTKNSEKAIMGDPSGGRPDGLMAEMEETNENFWKEIDSDLGGTADWIDRANRQNLRSKPKRKKARKARLCLEVYKMSRICKEATIQKKGKGKRSHACSPTEKLPDFLPGSQSLTAGASVGDSDIMKRNQSLRANQKHRGNKVPVYIVNVYSPCDIEGKRLLWEEIKNAVTTSRGNWCVLGDFNAVKSQHERVGSSGNIREMMEFKQFIHDSGLVDLPLVGRKFTCYHSNGTAISRLDRILLSEEWLLNWEDVTQWGLKRTISDHCPVILKNEKVDWGPKPFRLFDVWMEKPGFRELVEETWQLTEVQGWKGFCLKEKLKKLKNALKSWSHNYMEEVDQKIANAEQIIADLDKKGKGQQLSEEEIEERREGFVDLWKNTRIKNKMWQQKARRTWLREGDANTAFYHKCFQNRKRRNEINSILVNGRQCEEVAVVKEEIAKHFQNLFTEEMWSRPKLENMSFEQISEAQNCFLTTPFTEEEIRAAVWDCDSSKAPELDGLNFRFVKLFWGTIKKEIMEFIQEFHDTGRLVKGANESFVVLIPKVNDPEKIEEYRPISLIEVMYKILSKLLTNRLRKVLDGVIGDTQMAFIAGRQLPESVVIANEVLDEVKNKKRKSFFFKADFEKAYDNVCWNFLDSMMNKMGFSKKWRECIQECLKTTSIYVLINGSPSQQIKISKGLRQGDPLSPFLFLLVAEGLNGLIMKAVSKGLLEGIKVGKGELSISHLQFADDTLIMGEAEEENIWAIKCIMRSFELVSGLKINYAKSQLMGVNVEEEWLTRMASLLNCKIGTIPFKYLGTWVGGNPRNIIFWRELIESFEKKLAKWKGKYVSTGGRITLINSVLSSLPVFQMSTHLLPKGRQYPVNQMSIWEDGRWRWNLKWKRDLREWEKVMEKELLDAITPIQPNQGNEDKWLWILDSRAGYSTKSAYQFLTSRPHRTKEVPYEKIWNPLVPNKICTMVWQLVQNKIPTKFELFKRGILSNESMLTCAMSEEDVETSNHLFLHCQKAYNIWGKCLKWWGISSARASNCREDFSQQWGKFTENREREGWVIIWFAYAWALWLARNNCVFHGKKPKIERVYNQIQVSSWEWVKAKCKNWDVSLTDWILEPKETLPSPENAPPAILHSIFVKGDQTSFELTEEDLGVSELYPEYKYTSIDRLLDVFLVKPPSKPKLASFGA</sequence>
<dbReference type="Pfam" id="PF14223">
    <property type="entry name" value="Retrotran_gag_2"/>
    <property type="match status" value="1"/>
</dbReference>
<dbReference type="Pfam" id="PF13966">
    <property type="entry name" value="zf-RVT"/>
    <property type="match status" value="1"/>
</dbReference>
<keyword evidence="4" id="KW-1185">Reference proteome</keyword>
<feature type="region of interest" description="Disordered" evidence="1">
    <location>
        <begin position="228"/>
        <end position="255"/>
    </location>
</feature>
<dbReference type="Pfam" id="PF00078">
    <property type="entry name" value="RVT_1"/>
    <property type="match status" value="1"/>
</dbReference>
<feature type="compositionally biased region" description="Basic and acidic residues" evidence="1">
    <location>
        <begin position="1210"/>
        <end position="1256"/>
    </location>
</feature>
<dbReference type="Proteomes" id="UP001054252">
    <property type="component" value="Unassembled WGS sequence"/>
</dbReference>
<dbReference type="EMBL" id="BPVZ01000011">
    <property type="protein sequence ID" value="GKU97684.1"/>
    <property type="molecule type" value="Genomic_DNA"/>
</dbReference>
<feature type="domain" description="Reverse transcriptase" evidence="2">
    <location>
        <begin position="1770"/>
        <end position="2048"/>
    </location>
</feature>
<dbReference type="Gene3D" id="3.90.25.10">
    <property type="entry name" value="UDP-galactose 4-epimerase, domain 1"/>
    <property type="match status" value="2"/>
</dbReference>
<dbReference type="CDD" id="cd01650">
    <property type="entry name" value="RT_nLTR_like"/>
    <property type="match status" value="1"/>
</dbReference>
<feature type="compositionally biased region" description="Basic and acidic residues" evidence="1">
    <location>
        <begin position="892"/>
        <end position="903"/>
    </location>
</feature>
<dbReference type="PROSITE" id="PS50878">
    <property type="entry name" value="RT_POL"/>
    <property type="match status" value="1"/>
</dbReference>
<comment type="caution">
    <text evidence="3">The sequence shown here is derived from an EMBL/GenBank/DDBJ whole genome shotgun (WGS) entry which is preliminary data.</text>
</comment>
<feature type="compositionally biased region" description="Polar residues" evidence="1">
    <location>
        <begin position="362"/>
        <end position="384"/>
    </location>
</feature>
<evidence type="ECO:0000313" key="4">
    <source>
        <dbReference type="Proteomes" id="UP001054252"/>
    </source>
</evidence>
<proteinExistence type="predicted"/>
<dbReference type="Gene3D" id="3.40.50.720">
    <property type="entry name" value="NAD(P)-binding Rossmann-like Domain"/>
    <property type="match status" value="1"/>
</dbReference>
<dbReference type="InterPro" id="IPR026960">
    <property type="entry name" value="RVT-Znf"/>
</dbReference>
<dbReference type="SUPFAM" id="SSF56219">
    <property type="entry name" value="DNase I-like"/>
    <property type="match status" value="1"/>
</dbReference>
<dbReference type="InterPro" id="IPR008030">
    <property type="entry name" value="NmrA-like"/>
</dbReference>
<protein>
    <recommendedName>
        <fullName evidence="2">Reverse transcriptase domain-containing protein</fullName>
    </recommendedName>
</protein>
<feature type="region of interest" description="Disordered" evidence="1">
    <location>
        <begin position="891"/>
        <end position="916"/>
    </location>
</feature>
<feature type="region of interest" description="Disordered" evidence="1">
    <location>
        <begin position="307"/>
        <end position="431"/>
    </location>
</feature>
<dbReference type="Gene3D" id="3.60.10.10">
    <property type="entry name" value="Endonuclease/exonuclease/phosphatase"/>
    <property type="match status" value="1"/>
</dbReference>
<feature type="region of interest" description="Disordered" evidence="1">
    <location>
        <begin position="1209"/>
        <end position="1272"/>
    </location>
</feature>
<feature type="region of interest" description="Disordered" evidence="1">
    <location>
        <begin position="1339"/>
        <end position="1361"/>
    </location>
</feature>
<dbReference type="PANTHER" id="PTHR31635:SF196">
    <property type="entry name" value="REVERSE TRANSCRIPTASE DOMAIN-CONTAINING PROTEIN-RELATED"/>
    <property type="match status" value="1"/>
</dbReference>
<evidence type="ECO:0000259" key="2">
    <source>
        <dbReference type="PROSITE" id="PS50878"/>
    </source>
</evidence>
<dbReference type="InterPro" id="IPR036291">
    <property type="entry name" value="NAD(P)-bd_dom_sf"/>
</dbReference>
<evidence type="ECO:0000313" key="3">
    <source>
        <dbReference type="EMBL" id="GKU97684.1"/>
    </source>
</evidence>
<accession>A0AAV5IH47</accession>
<dbReference type="InterPro" id="IPR036691">
    <property type="entry name" value="Endo/exonu/phosph_ase_sf"/>
</dbReference>
<feature type="region of interest" description="Disordered" evidence="1">
    <location>
        <begin position="851"/>
        <end position="872"/>
    </location>
</feature>
<dbReference type="InterPro" id="IPR043502">
    <property type="entry name" value="DNA/RNA_pol_sf"/>
</dbReference>
<evidence type="ECO:0000256" key="1">
    <source>
        <dbReference type="SAM" id="MobiDB-lite"/>
    </source>
</evidence>
<dbReference type="SUPFAM" id="SSF56672">
    <property type="entry name" value="DNA/RNA polymerases"/>
    <property type="match status" value="2"/>
</dbReference>
<dbReference type="Pfam" id="PF05368">
    <property type="entry name" value="NmrA"/>
    <property type="match status" value="1"/>
</dbReference>
<dbReference type="InterPro" id="IPR013103">
    <property type="entry name" value="RVT_2"/>
</dbReference>
<dbReference type="SUPFAM" id="SSF53098">
    <property type="entry name" value="Ribonuclease H-like"/>
    <property type="match status" value="1"/>
</dbReference>
<name>A0AAV5IH47_9ROSI</name>